<gene>
    <name evidence="1" type="ORF">MSG28_003416</name>
</gene>
<sequence>MYDILNRALQMRQPNQVRALKTMSETVSARVFNEMLYWCSSLNECYFANKGAALVLAGCERRRVPAFAPLPPQPQPQSDIQHHLQAMFYLLRPEETLKMVRSALQTLHRASGRARALNHFAGGASHAWCAYYEERVDSDRSCLNEWHAMDSIESRRPPSPDSLRLKPRERDETERVIRCTLKEIMMSVDLDEVTSKAIRGRLEDELDMDLAEYKSFIDQEMLTILGQMDAPTEIFEHVYLGSEWNASNLEELQRNGVRHILNVTREIDNFFPGVFDYLNIRVYDDEKTDLLKHWDNTFKYINKARNEGSKVSDPTPLVLALTGSCARRPRSWSPDTRLAAELLPPTSLSLESLAFETRHMLMPYGDGTYSVSPNQIIRLKEEGAPSVKHIVNEIENAASGDRRDSNKRYQRLNFGTSDTSSNRSSDASVGSILPAEPVKPPQVSPLRNLSHKYPHTNCDPDKIHTWDPGEPWRGDEAKQDNLVKSDSGIIDLKTKVSDVLSNLVDRNSDGDERRGADEEGALPSRQSSWSSFDSAVVPDLSRHSSWGSHEPRRAEPPPQPPPPPKPACDLGIISEHSPGAAAPDRPPPRLSDNERKFNETCAILTELATAAARMERARDRGASTWSGRLSASAPADTWLRAGLRRRRPVAASVGDLPRAAAPPPPAPAPASAAQGLVSNLKKEFEARSETDSLRRSKSRSRASTVDGRERVPTSPPAGEDISVKVLVDRYDQPSRLRCESVSEPSRSKPADSVPKKCKLTAEAEARGGRGAAALRNSFCGAVRGVAGAGAERPPIAPTVVSIAPLDYSNVVLWLKGKTGVAELNLKLLNYNLLTLHFFIKSVDYHKIIRTLNYEAQNSRRSTPSNSYLDLCEPNASDDKNIIGKVEAAQNQDTSLDYVSKNGIIKSNRESTANYNENVKHESDTQDENEEISHSSSNLLDMTNLDWTEEVEKNIKLDDMCDSSTSFSLNLPSTASQEAIKTTEPRESKRRSRRRDKRSSSRGQRNSEKKQEPIRKDSNVSIHHDVIPSNLKQRDRERRDSYKSNRSSTIGNSRDDLDHWRSLRSYSREQSTEGRIVSQCNSRDVSAHRALSPRDADGFRVPKKVNGSWVGGRTPSIERRHQSPAPSVASVAEPGEVGGGGSGGGGGRSRRTGKRSSRRRGRNAENIAPPVPHPPGATPAPTTINWREEILETTENTHQRNRLNSAMSDKTISETSTSQPGLLILPQSSISQLPKEQSRGGSIENQKTLYDHHNPSKPIIVQTSPTQAHMRMERDTSVSGMDSGPRGLPYEASDAARAARHCELLQQVDRADAILYTHSLLGPVALADHWPEVMETRKFLQNALTKLLMSDLKYCQADNIEHNFWKILYYTFIEKLRRSLPQVSAEEKPKVVKLINTIIEEGNTYFENLVHMLEKAYKFNTDDFINDNHVVPPKGLGYVGLALISVQKLYVFLGDLTRYREQVNETNNYAKSKFWYTKAQQINPKNGRPYNQLAILAIYARRKLDAVYYYMRSLMSSNPFQSARESLISLFDENRKKYEAAERKRRAALEGAKTTENGETSGGHGMRKEVWVRPSGHRTTTLQDDSMREHLAAMTPVELNKNFITSYLHVHGKLITKIGQVEISPNTRKHVLTKDSLNPVAPDTVQLLLKSSSTAGERTAWLECALGVSLLMFGAMLERCCALLPEPSYTQHHADALLLLPAIKVWSDWMLCHSSVWNPPPSFDNFDIGTENDPWDWLAKLMNILETLDDKSIELESEMKEGYLSVRLAEDSSLAGFTPLMYMEPAAAWLRAEPPAPHHAAEHALRTRKLLFFGTEYLVGVEPPVLRLEYPNNGAPRYVSAVQHAPAHHAPLQHLSEDSEDEDSTSAAASGPPSLAEGAEGGPEGADEATRRLLRRKEQLESRKANLDRRRQRMQEMLRVSGVSVEVEVRPRWLVPDTNCFIDHLPLLQAVVAAPAQPYTLAVPLVVLTELEGLRKCTRVGGAAGAALAWLGGAGGVRFATSKGSLLASRAFTAERDQLRTTNDDREAAVAESKCVRSVREVVLLTDDRNLRVKALAAELPARDLPSFVQWAGITDDAAREGEREREREENLNYKKRSKMKNRKTILFEV</sequence>
<comment type="caution">
    <text evidence="1">The sequence shown here is derived from an EMBL/GenBank/DDBJ whole genome shotgun (WGS) entry which is preliminary data.</text>
</comment>
<proteinExistence type="predicted"/>
<protein>
    <submittedName>
        <fullName evidence="1">Uncharacterized protein</fullName>
    </submittedName>
</protein>
<evidence type="ECO:0000313" key="1">
    <source>
        <dbReference type="EMBL" id="KAI8434955.1"/>
    </source>
</evidence>
<reference evidence="1 2" key="1">
    <citation type="journal article" date="2022" name="Genome Biol. Evol.">
        <title>The Spruce Budworm Genome: Reconstructing the Evolutionary History of Antifreeze Proteins.</title>
        <authorList>
            <person name="Beliveau C."/>
            <person name="Gagne P."/>
            <person name="Picq S."/>
            <person name="Vernygora O."/>
            <person name="Keeling C.I."/>
            <person name="Pinkney K."/>
            <person name="Doucet D."/>
            <person name="Wen F."/>
            <person name="Johnston J.S."/>
            <person name="Maaroufi H."/>
            <person name="Boyle B."/>
            <person name="Laroche J."/>
            <person name="Dewar K."/>
            <person name="Juretic N."/>
            <person name="Blackburn G."/>
            <person name="Nisole A."/>
            <person name="Brunet B."/>
            <person name="Brandao M."/>
            <person name="Lumley L."/>
            <person name="Duan J."/>
            <person name="Quan G."/>
            <person name="Lucarotti C.J."/>
            <person name="Roe A.D."/>
            <person name="Sperling F.A.H."/>
            <person name="Levesque R.C."/>
            <person name="Cusson M."/>
        </authorList>
    </citation>
    <scope>NUCLEOTIDE SEQUENCE [LARGE SCALE GENOMIC DNA]</scope>
    <source>
        <strain evidence="1">Glfc:IPQL:Cfum</strain>
    </source>
</reference>
<name>A0ACC0KFE2_CHOFU</name>
<dbReference type="EMBL" id="CM046105">
    <property type="protein sequence ID" value="KAI8434955.1"/>
    <property type="molecule type" value="Genomic_DNA"/>
</dbReference>
<evidence type="ECO:0000313" key="2">
    <source>
        <dbReference type="Proteomes" id="UP001064048"/>
    </source>
</evidence>
<organism evidence="1 2">
    <name type="scientific">Choristoneura fumiferana</name>
    <name type="common">Spruce budworm moth</name>
    <name type="synonym">Archips fumiferana</name>
    <dbReference type="NCBI Taxonomy" id="7141"/>
    <lineage>
        <taxon>Eukaryota</taxon>
        <taxon>Metazoa</taxon>
        <taxon>Ecdysozoa</taxon>
        <taxon>Arthropoda</taxon>
        <taxon>Hexapoda</taxon>
        <taxon>Insecta</taxon>
        <taxon>Pterygota</taxon>
        <taxon>Neoptera</taxon>
        <taxon>Endopterygota</taxon>
        <taxon>Lepidoptera</taxon>
        <taxon>Glossata</taxon>
        <taxon>Ditrysia</taxon>
        <taxon>Tortricoidea</taxon>
        <taxon>Tortricidae</taxon>
        <taxon>Tortricinae</taxon>
        <taxon>Choristoneura</taxon>
    </lineage>
</organism>
<dbReference type="Proteomes" id="UP001064048">
    <property type="component" value="Chromosome 5"/>
</dbReference>
<accession>A0ACC0KFE2</accession>
<keyword evidence="2" id="KW-1185">Reference proteome</keyword>